<feature type="domain" description="AB hydrolase-1" evidence="1">
    <location>
        <begin position="133"/>
        <end position="275"/>
    </location>
</feature>
<dbReference type="RefSeq" id="WP_114531519.1">
    <property type="nucleotide sequence ID" value="NZ_QQBH01000022.1"/>
</dbReference>
<evidence type="ECO:0000313" key="3">
    <source>
        <dbReference type="Proteomes" id="UP000253742"/>
    </source>
</evidence>
<comment type="caution">
    <text evidence="2">The sequence shown here is derived from an EMBL/GenBank/DDBJ whole genome shotgun (WGS) entry which is preliminary data.</text>
</comment>
<organism evidence="2 3">
    <name type="scientific">Streptomyces parvulus</name>
    <dbReference type="NCBI Taxonomy" id="146923"/>
    <lineage>
        <taxon>Bacteria</taxon>
        <taxon>Bacillati</taxon>
        <taxon>Actinomycetota</taxon>
        <taxon>Actinomycetes</taxon>
        <taxon>Kitasatosporales</taxon>
        <taxon>Streptomycetaceae</taxon>
        <taxon>Streptomyces</taxon>
    </lineage>
</organism>
<dbReference type="OrthoDB" id="3483116at2"/>
<dbReference type="GO" id="GO:0016787">
    <property type="term" value="F:hydrolase activity"/>
    <property type="evidence" value="ECO:0007669"/>
    <property type="project" value="UniProtKB-KW"/>
</dbReference>
<proteinExistence type="predicted"/>
<dbReference type="Gene3D" id="3.40.50.1820">
    <property type="entry name" value="alpha/beta hydrolase"/>
    <property type="match status" value="1"/>
</dbReference>
<dbReference type="EMBL" id="QQBH01000022">
    <property type="protein sequence ID" value="RDD85884.1"/>
    <property type="molecule type" value="Genomic_DNA"/>
</dbReference>
<name>A0A369UYP2_9ACTN</name>
<dbReference type="InterPro" id="IPR029058">
    <property type="entry name" value="AB_hydrolase_fold"/>
</dbReference>
<protein>
    <submittedName>
        <fullName evidence="2">Alpha/beta hydrolase</fullName>
    </submittedName>
</protein>
<evidence type="ECO:0000259" key="1">
    <source>
        <dbReference type="Pfam" id="PF12697"/>
    </source>
</evidence>
<dbReference type="Proteomes" id="UP000253742">
    <property type="component" value="Unassembled WGS sequence"/>
</dbReference>
<evidence type="ECO:0000313" key="2">
    <source>
        <dbReference type="EMBL" id="RDD85884.1"/>
    </source>
</evidence>
<gene>
    <name evidence="2" type="ORF">DVZ84_27650</name>
</gene>
<dbReference type="Pfam" id="PF12697">
    <property type="entry name" value="Abhydrolase_6"/>
    <property type="match status" value="1"/>
</dbReference>
<accession>A0A369UYP2</accession>
<dbReference type="SUPFAM" id="SSF53474">
    <property type="entry name" value="alpha/beta-Hydrolases"/>
    <property type="match status" value="1"/>
</dbReference>
<dbReference type="AlphaFoldDB" id="A0A369UYP2"/>
<sequence>MRPALLFVHGIGSSRDPKAERDSWLAALAIGARKAGHSSEGSALAENAFCDTAFAYYGDLFTSPQAQGAATPDATAGESEELRRLLEGMIDAQLAGDPDMGERRVLQHARVELMADQQTQGSGDLIRRLVNVCTTLLALPGMRRGGQWVSGRLMAGDLAQVTRYLSRAEADDAGSTLDECIRERMLSFLNGDRPTVIIAHSLGSIVALEALHQHRGAVPLLVTIGSPIGMRTVVLPRLQPQPPATPDCVERWLNYWDRDDIIAPRPWLDRDVLPNAGGCVPVSDRVDSDGIWAHTATKYLAQASVAGPIVEAIRLAGQRPSA</sequence>
<reference evidence="2 3" key="1">
    <citation type="submission" date="2018-07" db="EMBL/GenBank/DDBJ databases">
        <title>Genome guided investigation of antibiotics producing actinomycetales strain isolated from a Macau mangrove ecosystem.</title>
        <authorList>
            <person name="Hu D."/>
        </authorList>
    </citation>
    <scope>NUCLEOTIDE SEQUENCE [LARGE SCALE GENOMIC DNA]</scope>
    <source>
        <strain evidence="2 3">2297</strain>
    </source>
</reference>
<dbReference type="InterPro" id="IPR000073">
    <property type="entry name" value="AB_hydrolase_1"/>
</dbReference>
<keyword evidence="2" id="KW-0378">Hydrolase</keyword>